<protein>
    <submittedName>
        <fullName evidence="3">CPBP family intramembrane metalloprotease</fullName>
    </submittedName>
</protein>
<organism evidence="3 4">
    <name type="scientific">Bizionia saleffrena</name>
    <dbReference type="NCBI Taxonomy" id="291189"/>
    <lineage>
        <taxon>Bacteria</taxon>
        <taxon>Pseudomonadati</taxon>
        <taxon>Bacteroidota</taxon>
        <taxon>Flavobacteriia</taxon>
        <taxon>Flavobacteriales</taxon>
        <taxon>Flavobacteriaceae</taxon>
        <taxon>Bizionia</taxon>
    </lineage>
</organism>
<evidence type="ECO:0000313" key="4">
    <source>
        <dbReference type="Proteomes" id="UP000323324"/>
    </source>
</evidence>
<sequence>MTILLKTITSYLKNPTCNALELSITEKLKLVLKTLVLAFAISFFLSILISILENFSVFSMDQHATTELFKDYSPPVILLLVAIVAPVLEELLFRAPITLFCKNKTFFKTAFYAFTLLFGFIHIFNYDLTLKILIFSPILVAPQLVLGVLLGFLRVKIGLVYAMVLHALFNASLIIPSLLFLES</sequence>
<keyword evidence="1" id="KW-0812">Transmembrane</keyword>
<keyword evidence="1" id="KW-0472">Membrane</keyword>
<dbReference type="GO" id="GO:0006508">
    <property type="term" value="P:proteolysis"/>
    <property type="evidence" value="ECO:0007669"/>
    <property type="project" value="UniProtKB-KW"/>
</dbReference>
<evidence type="ECO:0000313" key="3">
    <source>
        <dbReference type="EMBL" id="TYB76769.1"/>
    </source>
</evidence>
<dbReference type="EMBL" id="VSKM01000004">
    <property type="protein sequence ID" value="TYB76769.1"/>
    <property type="molecule type" value="Genomic_DNA"/>
</dbReference>
<feature type="transmembrane region" description="Helical" evidence="1">
    <location>
        <begin position="72"/>
        <end position="93"/>
    </location>
</feature>
<feature type="transmembrane region" description="Helical" evidence="1">
    <location>
        <begin position="30"/>
        <end position="52"/>
    </location>
</feature>
<keyword evidence="3" id="KW-0378">Hydrolase</keyword>
<feature type="transmembrane region" description="Helical" evidence="1">
    <location>
        <begin position="160"/>
        <end position="181"/>
    </location>
</feature>
<accession>A0A8H2LI51</accession>
<feature type="transmembrane region" description="Helical" evidence="1">
    <location>
        <begin position="132"/>
        <end position="153"/>
    </location>
</feature>
<dbReference type="GO" id="GO:0004175">
    <property type="term" value="F:endopeptidase activity"/>
    <property type="evidence" value="ECO:0007669"/>
    <property type="project" value="UniProtKB-ARBA"/>
</dbReference>
<dbReference type="GO" id="GO:0008237">
    <property type="term" value="F:metallopeptidase activity"/>
    <property type="evidence" value="ECO:0007669"/>
    <property type="project" value="UniProtKB-KW"/>
</dbReference>
<keyword evidence="4" id="KW-1185">Reference proteome</keyword>
<dbReference type="Proteomes" id="UP000323324">
    <property type="component" value="Unassembled WGS sequence"/>
</dbReference>
<evidence type="ECO:0000259" key="2">
    <source>
        <dbReference type="Pfam" id="PF02517"/>
    </source>
</evidence>
<feature type="transmembrane region" description="Helical" evidence="1">
    <location>
        <begin position="105"/>
        <end position="126"/>
    </location>
</feature>
<dbReference type="Pfam" id="PF02517">
    <property type="entry name" value="Rce1-like"/>
    <property type="match status" value="1"/>
</dbReference>
<name>A0A8H2LI51_9FLAO</name>
<comment type="caution">
    <text evidence="3">The sequence shown here is derived from an EMBL/GenBank/DDBJ whole genome shotgun (WGS) entry which is preliminary data.</text>
</comment>
<keyword evidence="3" id="KW-0645">Protease</keyword>
<dbReference type="InterPro" id="IPR003675">
    <property type="entry name" value="Rce1/LyrA-like_dom"/>
</dbReference>
<dbReference type="GO" id="GO:0080120">
    <property type="term" value="P:CAAX-box protein maturation"/>
    <property type="evidence" value="ECO:0007669"/>
    <property type="project" value="UniProtKB-ARBA"/>
</dbReference>
<reference evidence="3 4" key="1">
    <citation type="submission" date="2019-08" db="EMBL/GenBank/DDBJ databases">
        <title>Genomes of Antarctic Bizionia species.</title>
        <authorList>
            <person name="Bowman J.P."/>
        </authorList>
    </citation>
    <scope>NUCLEOTIDE SEQUENCE [LARGE SCALE GENOMIC DNA]</scope>
    <source>
        <strain evidence="3 4">HFD</strain>
    </source>
</reference>
<evidence type="ECO:0000256" key="1">
    <source>
        <dbReference type="SAM" id="Phobius"/>
    </source>
</evidence>
<gene>
    <name evidence="3" type="ORF">ES676_05360</name>
</gene>
<feature type="domain" description="CAAX prenyl protease 2/Lysostaphin resistance protein A-like" evidence="2">
    <location>
        <begin position="74"/>
        <end position="171"/>
    </location>
</feature>
<keyword evidence="1" id="KW-1133">Transmembrane helix</keyword>
<dbReference type="RefSeq" id="WP_148369104.1">
    <property type="nucleotide sequence ID" value="NZ_VSKM01000004.1"/>
</dbReference>
<keyword evidence="3" id="KW-0482">Metalloprotease</keyword>
<dbReference type="AlphaFoldDB" id="A0A8H2LI51"/>
<proteinExistence type="predicted"/>